<dbReference type="PANTHER" id="PTHR11188:SF17">
    <property type="entry name" value="FI21816P1"/>
    <property type="match status" value="1"/>
</dbReference>
<proteinExistence type="predicted"/>
<dbReference type="AlphaFoldDB" id="A0A0V0QWC2"/>
<reference evidence="2 3" key="1">
    <citation type="journal article" date="2015" name="Sci. Rep.">
        <title>Genome of the facultative scuticociliatosis pathogen Pseudocohnilembus persalinus provides insight into its virulence through horizontal gene transfer.</title>
        <authorList>
            <person name="Xiong J."/>
            <person name="Wang G."/>
            <person name="Cheng J."/>
            <person name="Tian M."/>
            <person name="Pan X."/>
            <person name="Warren A."/>
            <person name="Jiang C."/>
            <person name="Yuan D."/>
            <person name="Miao W."/>
        </authorList>
    </citation>
    <scope>NUCLEOTIDE SEQUENCE [LARGE SCALE GENOMIC DNA]</scope>
    <source>
        <strain evidence="2">36N120E</strain>
    </source>
</reference>
<evidence type="ECO:0000313" key="3">
    <source>
        <dbReference type="Proteomes" id="UP000054937"/>
    </source>
</evidence>
<comment type="caution">
    <text evidence="2">The sequence shown here is derived from an EMBL/GenBank/DDBJ whole genome shotgun (WGS) entry which is preliminary data.</text>
</comment>
<evidence type="ECO:0000313" key="2">
    <source>
        <dbReference type="EMBL" id="KRX06502.1"/>
    </source>
</evidence>
<dbReference type="GO" id="GO:0005737">
    <property type="term" value="C:cytoplasm"/>
    <property type="evidence" value="ECO:0007669"/>
    <property type="project" value="TreeGrafter"/>
</dbReference>
<dbReference type="EMBL" id="LDAU01000096">
    <property type="protein sequence ID" value="KRX06502.1"/>
    <property type="molecule type" value="Genomic_DNA"/>
</dbReference>
<evidence type="ECO:0000259" key="1">
    <source>
        <dbReference type="Pfam" id="PF02752"/>
    </source>
</evidence>
<dbReference type="InterPro" id="IPR011022">
    <property type="entry name" value="Arrestin_C-like"/>
</dbReference>
<dbReference type="InterPro" id="IPR050357">
    <property type="entry name" value="Arrestin_domain-protein"/>
</dbReference>
<feature type="domain" description="Arrestin C-terminal-like" evidence="1">
    <location>
        <begin position="88"/>
        <end position="221"/>
    </location>
</feature>
<dbReference type="Pfam" id="PF02752">
    <property type="entry name" value="Arrestin_C"/>
    <property type="match status" value="1"/>
</dbReference>
<dbReference type="InterPro" id="IPR014756">
    <property type="entry name" value="Ig_E-set"/>
</dbReference>
<dbReference type="Proteomes" id="UP000054937">
    <property type="component" value="Unassembled WGS sequence"/>
</dbReference>
<dbReference type="PANTHER" id="PTHR11188">
    <property type="entry name" value="ARRESTIN DOMAIN CONTAINING PROTEIN"/>
    <property type="match status" value="1"/>
</dbReference>
<dbReference type="GO" id="GO:0015031">
    <property type="term" value="P:protein transport"/>
    <property type="evidence" value="ECO:0007669"/>
    <property type="project" value="TreeGrafter"/>
</dbReference>
<gene>
    <name evidence="2" type="ORF">PPERSA_05115</name>
</gene>
<sequence>MNKKQVLQIFQDDQDIPGSFSLFYGQAQGNIEYYLEVEVLPSKIGDQVFKKALPIKLVQSLPSDYLTANNLTKYESVVQVSQFLCMSNGSTSIKCQFDKPYYYKGEFANLTLDIDNKNCNKKIQSIEFKIEQNVIIGKKDRIQNYDDDAKFQLKRELYKVTKNIEVKANKTENQIRVPLDLSNLDQFCCFGTFIECSYIMTMVVNYNGFLIFSQSELQIPIFYFQRGQFNQYYDNYKNIVDQYQIYPSQQQCYQQYQNNINNFDNGNQIYPVVHQNSGQSNNLQYIYPNDINYNNQQFVIDDAMQQQIQQQQSNEQQQLLIQQQQSGDNNFVYNQIPYQNQSPQNNQNIVYNQQQNSQNNQQNAYNYPVEESQQMVKV</sequence>
<protein>
    <submittedName>
        <fullName evidence="2">Immunoglobulin E-set</fullName>
    </submittedName>
</protein>
<dbReference type="InParanoid" id="A0A0V0QWC2"/>
<dbReference type="Gene3D" id="2.60.40.640">
    <property type="match status" value="1"/>
</dbReference>
<accession>A0A0V0QWC2</accession>
<keyword evidence="3" id="KW-1185">Reference proteome</keyword>
<name>A0A0V0QWC2_PSEPJ</name>
<dbReference type="SUPFAM" id="SSF81296">
    <property type="entry name" value="E set domains"/>
    <property type="match status" value="1"/>
</dbReference>
<organism evidence="2 3">
    <name type="scientific">Pseudocohnilembus persalinus</name>
    <name type="common">Ciliate</name>
    <dbReference type="NCBI Taxonomy" id="266149"/>
    <lineage>
        <taxon>Eukaryota</taxon>
        <taxon>Sar</taxon>
        <taxon>Alveolata</taxon>
        <taxon>Ciliophora</taxon>
        <taxon>Intramacronucleata</taxon>
        <taxon>Oligohymenophorea</taxon>
        <taxon>Scuticociliatia</taxon>
        <taxon>Philasterida</taxon>
        <taxon>Pseudocohnilembidae</taxon>
        <taxon>Pseudocohnilembus</taxon>
    </lineage>
</organism>
<dbReference type="InterPro" id="IPR014752">
    <property type="entry name" value="Arrestin-like_C"/>
</dbReference>